<sequence>MQHLHVARTLPADTATVFAVLADHAGYARLPGVRSATLRRRGDDSRDGVGAERVLRLPGLTLVERITEYAPGRALGYRIIESPLPIEHLGARLLLEPRGDRATLVEWSARLRATTPVIGAAVERAVARQMALAYATALRLWTRRLR</sequence>
<protein>
    <recommendedName>
        <fullName evidence="3">Polyketide cyclase</fullName>
    </recommendedName>
</protein>
<dbReference type="Proteomes" id="UP000285123">
    <property type="component" value="Unassembled WGS sequence"/>
</dbReference>
<dbReference type="AlphaFoldDB" id="A0A423Q2T1"/>
<dbReference type="InterPro" id="IPR019587">
    <property type="entry name" value="Polyketide_cyclase/dehydratase"/>
</dbReference>
<dbReference type="CDD" id="cd07821">
    <property type="entry name" value="PYR_PYL_RCAR_like"/>
    <property type="match status" value="1"/>
</dbReference>
<dbReference type="InterPro" id="IPR023393">
    <property type="entry name" value="START-like_dom_sf"/>
</dbReference>
<reference evidence="1 2" key="1">
    <citation type="submission" date="2013-10" db="EMBL/GenBank/DDBJ databases">
        <title>Salinisphaera halophila YIM 95161 Genome Sequencing.</title>
        <authorList>
            <person name="Lai Q."/>
            <person name="Li C."/>
            <person name="Shao Z."/>
        </authorList>
    </citation>
    <scope>NUCLEOTIDE SEQUENCE [LARGE SCALE GENOMIC DNA]</scope>
    <source>
        <strain evidence="1 2">YIM 95161</strain>
    </source>
</reference>
<dbReference type="Gene3D" id="3.30.530.20">
    <property type="match status" value="1"/>
</dbReference>
<dbReference type="Pfam" id="PF10604">
    <property type="entry name" value="Polyketide_cyc2"/>
    <property type="match status" value="1"/>
</dbReference>
<evidence type="ECO:0000313" key="1">
    <source>
        <dbReference type="EMBL" id="ROO32957.1"/>
    </source>
</evidence>
<name>A0A423Q2T1_9GAMM</name>
<gene>
    <name evidence="1" type="ORF">SAHL_04645</name>
</gene>
<dbReference type="RefSeq" id="WP_184947365.1">
    <property type="nucleotide sequence ID" value="NZ_AYKF01000065.1"/>
</dbReference>
<dbReference type="SUPFAM" id="SSF55961">
    <property type="entry name" value="Bet v1-like"/>
    <property type="match status" value="1"/>
</dbReference>
<dbReference type="EMBL" id="AYKF01000065">
    <property type="protein sequence ID" value="ROO32957.1"/>
    <property type="molecule type" value="Genomic_DNA"/>
</dbReference>
<proteinExistence type="predicted"/>
<evidence type="ECO:0008006" key="3">
    <source>
        <dbReference type="Google" id="ProtNLM"/>
    </source>
</evidence>
<organism evidence="1 2">
    <name type="scientific">Salinisphaera orenii YIM 95161</name>
    <dbReference type="NCBI Taxonomy" id="1051139"/>
    <lineage>
        <taxon>Bacteria</taxon>
        <taxon>Pseudomonadati</taxon>
        <taxon>Pseudomonadota</taxon>
        <taxon>Gammaproteobacteria</taxon>
        <taxon>Salinisphaerales</taxon>
        <taxon>Salinisphaeraceae</taxon>
        <taxon>Salinisphaera</taxon>
    </lineage>
</organism>
<accession>A0A423Q2T1</accession>
<evidence type="ECO:0000313" key="2">
    <source>
        <dbReference type="Proteomes" id="UP000285123"/>
    </source>
</evidence>
<comment type="caution">
    <text evidence="1">The sequence shown here is derived from an EMBL/GenBank/DDBJ whole genome shotgun (WGS) entry which is preliminary data.</text>
</comment>